<dbReference type="AlphaFoldDB" id="A0A6J4R0E2"/>
<proteinExistence type="predicted"/>
<reference evidence="1" key="1">
    <citation type="submission" date="2020-02" db="EMBL/GenBank/DDBJ databases">
        <authorList>
            <person name="Meier V. D."/>
        </authorList>
    </citation>
    <scope>NUCLEOTIDE SEQUENCE</scope>
    <source>
        <strain evidence="1">AVDCRST_MAG37</strain>
    </source>
</reference>
<sequence length="39" mass="4130">VSAIPRACWSVSPFLALLLLASLLSLDEPLPRRSAGLPV</sequence>
<dbReference type="EMBL" id="CADCVD010000192">
    <property type="protein sequence ID" value="CAA9460489.1"/>
    <property type="molecule type" value="Genomic_DNA"/>
</dbReference>
<accession>A0A6J4R0E2</accession>
<name>A0A6J4R0E2_9ACTN</name>
<evidence type="ECO:0000313" key="1">
    <source>
        <dbReference type="EMBL" id="CAA9460489.1"/>
    </source>
</evidence>
<feature type="non-terminal residue" evidence="1">
    <location>
        <position position="1"/>
    </location>
</feature>
<gene>
    <name evidence="1" type="ORF">AVDCRST_MAG37-3699</name>
</gene>
<feature type="non-terminal residue" evidence="1">
    <location>
        <position position="39"/>
    </location>
</feature>
<organism evidence="1">
    <name type="scientific">uncultured Rubrobacteraceae bacterium</name>
    <dbReference type="NCBI Taxonomy" id="349277"/>
    <lineage>
        <taxon>Bacteria</taxon>
        <taxon>Bacillati</taxon>
        <taxon>Actinomycetota</taxon>
        <taxon>Rubrobacteria</taxon>
        <taxon>Rubrobacterales</taxon>
        <taxon>Rubrobacteraceae</taxon>
        <taxon>environmental samples</taxon>
    </lineage>
</organism>
<protein>
    <submittedName>
        <fullName evidence="1">Uncharacterized protein</fullName>
    </submittedName>
</protein>